<evidence type="ECO:0000313" key="3">
    <source>
        <dbReference type="Proteomes" id="UP000476176"/>
    </source>
</evidence>
<sequence length="77" mass="8186">MTSRRLLCVGRLLAAAAAAEFFTPEDVPGPPEKVLVWPASASSVRLQFSPPLGVKPEGVNGAPVLGYKVQLARRVDE</sequence>
<dbReference type="EMBL" id="QXGC01000691">
    <property type="protein sequence ID" value="KAE9224420.1"/>
    <property type="molecule type" value="Genomic_DNA"/>
</dbReference>
<organism evidence="2 3">
    <name type="scientific">Phytophthora fragariae</name>
    <dbReference type="NCBI Taxonomy" id="53985"/>
    <lineage>
        <taxon>Eukaryota</taxon>
        <taxon>Sar</taxon>
        <taxon>Stramenopiles</taxon>
        <taxon>Oomycota</taxon>
        <taxon>Peronosporomycetes</taxon>
        <taxon>Peronosporales</taxon>
        <taxon>Peronosporaceae</taxon>
        <taxon>Phytophthora</taxon>
    </lineage>
</organism>
<dbReference type="CDD" id="cd00063">
    <property type="entry name" value="FN3"/>
    <property type="match status" value="1"/>
</dbReference>
<dbReference type="AlphaFoldDB" id="A0A6G0NVW4"/>
<feature type="non-terminal residue" evidence="2">
    <location>
        <position position="77"/>
    </location>
</feature>
<gene>
    <name evidence="2" type="ORF">PF004_g12215</name>
</gene>
<accession>A0A6G0NVW4</accession>
<feature type="signal peptide" evidence="1">
    <location>
        <begin position="1"/>
        <end position="18"/>
    </location>
</feature>
<protein>
    <recommendedName>
        <fullName evidence="4">Fibronectin type-III domain-containing protein</fullName>
    </recommendedName>
</protein>
<name>A0A6G0NVW4_9STRA</name>
<reference evidence="2 3" key="1">
    <citation type="submission" date="2018-09" db="EMBL/GenBank/DDBJ databases">
        <title>Genomic investigation of the strawberry pathogen Phytophthora fragariae indicates pathogenicity is determined by transcriptional variation in three key races.</title>
        <authorList>
            <person name="Adams T.M."/>
            <person name="Armitage A.D."/>
            <person name="Sobczyk M.K."/>
            <person name="Bates H.J."/>
            <person name="Dunwell J.M."/>
            <person name="Nellist C.F."/>
            <person name="Harrison R.J."/>
        </authorList>
    </citation>
    <scope>NUCLEOTIDE SEQUENCE [LARGE SCALE GENOMIC DNA]</scope>
    <source>
        <strain evidence="2 3">BC-23</strain>
    </source>
</reference>
<comment type="caution">
    <text evidence="2">The sequence shown here is derived from an EMBL/GenBank/DDBJ whole genome shotgun (WGS) entry which is preliminary data.</text>
</comment>
<dbReference type="SUPFAM" id="SSF49265">
    <property type="entry name" value="Fibronectin type III"/>
    <property type="match status" value="1"/>
</dbReference>
<dbReference type="InterPro" id="IPR036116">
    <property type="entry name" value="FN3_sf"/>
</dbReference>
<dbReference type="Gene3D" id="2.60.40.10">
    <property type="entry name" value="Immunoglobulins"/>
    <property type="match status" value="1"/>
</dbReference>
<dbReference type="InterPro" id="IPR013783">
    <property type="entry name" value="Ig-like_fold"/>
</dbReference>
<dbReference type="InterPro" id="IPR003961">
    <property type="entry name" value="FN3_dom"/>
</dbReference>
<evidence type="ECO:0000313" key="2">
    <source>
        <dbReference type="EMBL" id="KAE9224420.1"/>
    </source>
</evidence>
<dbReference type="Proteomes" id="UP000476176">
    <property type="component" value="Unassembled WGS sequence"/>
</dbReference>
<feature type="chain" id="PRO_5026149717" description="Fibronectin type-III domain-containing protein" evidence="1">
    <location>
        <begin position="19"/>
        <end position="77"/>
    </location>
</feature>
<proteinExistence type="predicted"/>
<evidence type="ECO:0000256" key="1">
    <source>
        <dbReference type="SAM" id="SignalP"/>
    </source>
</evidence>
<keyword evidence="1" id="KW-0732">Signal</keyword>
<evidence type="ECO:0008006" key="4">
    <source>
        <dbReference type="Google" id="ProtNLM"/>
    </source>
</evidence>